<feature type="compositionally biased region" description="Low complexity" evidence="1">
    <location>
        <begin position="12"/>
        <end position="26"/>
    </location>
</feature>
<feature type="region of interest" description="Disordered" evidence="1">
    <location>
        <begin position="1"/>
        <end position="123"/>
    </location>
</feature>
<comment type="caution">
    <text evidence="2">The sequence shown here is derived from an EMBL/GenBank/DDBJ whole genome shotgun (WGS) entry which is preliminary data.</text>
</comment>
<dbReference type="Proteomes" id="UP000237105">
    <property type="component" value="Unassembled WGS sequence"/>
</dbReference>
<sequence length="177" mass="17559">MPSPAGGSAAVTSSTPDSGSKSSTVSLGGEIAELSGGAPRLKSRLSSPPPVPTKWQCEVGSSNEEEGRVEKRGKVAPSSDSDDDGATLTLLKRKRSARSGLPRGGAPPPTVADGAPDGAGLPSVPITIALEVCSAGGEGALAASEVGPCYPGVGDTQREGPATEPELEALTSENVEL</sequence>
<dbReference type="AlphaFoldDB" id="A0A2P5CXX4"/>
<organism evidence="2 3">
    <name type="scientific">Parasponia andersonii</name>
    <name type="common">Sponia andersonii</name>
    <dbReference type="NCBI Taxonomy" id="3476"/>
    <lineage>
        <taxon>Eukaryota</taxon>
        <taxon>Viridiplantae</taxon>
        <taxon>Streptophyta</taxon>
        <taxon>Embryophyta</taxon>
        <taxon>Tracheophyta</taxon>
        <taxon>Spermatophyta</taxon>
        <taxon>Magnoliopsida</taxon>
        <taxon>eudicotyledons</taxon>
        <taxon>Gunneridae</taxon>
        <taxon>Pentapetalae</taxon>
        <taxon>rosids</taxon>
        <taxon>fabids</taxon>
        <taxon>Rosales</taxon>
        <taxon>Cannabaceae</taxon>
        <taxon>Parasponia</taxon>
    </lineage>
</organism>
<gene>
    <name evidence="2" type="ORF">PanWU01x14_113700</name>
</gene>
<dbReference type="EMBL" id="JXTB01000084">
    <property type="protein sequence ID" value="PON65881.1"/>
    <property type="molecule type" value="Genomic_DNA"/>
</dbReference>
<proteinExistence type="predicted"/>
<evidence type="ECO:0000313" key="2">
    <source>
        <dbReference type="EMBL" id="PON65881.1"/>
    </source>
</evidence>
<evidence type="ECO:0000256" key="1">
    <source>
        <dbReference type="SAM" id="MobiDB-lite"/>
    </source>
</evidence>
<accession>A0A2P5CXX4</accession>
<protein>
    <submittedName>
        <fullName evidence="2">Uncharacterized protein</fullName>
    </submittedName>
</protein>
<evidence type="ECO:0000313" key="3">
    <source>
        <dbReference type="Proteomes" id="UP000237105"/>
    </source>
</evidence>
<keyword evidence="3" id="KW-1185">Reference proteome</keyword>
<name>A0A2P5CXX4_PARAD</name>
<feature type="region of interest" description="Disordered" evidence="1">
    <location>
        <begin position="152"/>
        <end position="177"/>
    </location>
</feature>
<feature type="non-terminal residue" evidence="2">
    <location>
        <position position="177"/>
    </location>
</feature>
<reference evidence="3" key="1">
    <citation type="submission" date="2016-06" db="EMBL/GenBank/DDBJ databases">
        <title>Parallel loss of symbiosis genes in relatives of nitrogen-fixing non-legume Parasponia.</title>
        <authorList>
            <person name="Van Velzen R."/>
            <person name="Holmer R."/>
            <person name="Bu F."/>
            <person name="Rutten L."/>
            <person name="Van Zeijl A."/>
            <person name="Liu W."/>
            <person name="Santuari L."/>
            <person name="Cao Q."/>
            <person name="Sharma T."/>
            <person name="Shen D."/>
            <person name="Roswanjaya Y."/>
            <person name="Wardhani T."/>
            <person name="Kalhor M.S."/>
            <person name="Jansen J."/>
            <person name="Van den Hoogen J."/>
            <person name="Gungor B."/>
            <person name="Hartog M."/>
            <person name="Hontelez J."/>
            <person name="Verver J."/>
            <person name="Yang W.-C."/>
            <person name="Schijlen E."/>
            <person name="Repin R."/>
            <person name="Schilthuizen M."/>
            <person name="Schranz E."/>
            <person name="Heidstra R."/>
            <person name="Miyata K."/>
            <person name="Fedorova E."/>
            <person name="Kohlen W."/>
            <person name="Bisseling T."/>
            <person name="Smit S."/>
            <person name="Geurts R."/>
        </authorList>
    </citation>
    <scope>NUCLEOTIDE SEQUENCE [LARGE SCALE GENOMIC DNA]</scope>
    <source>
        <strain evidence="3">cv. WU1-14</strain>
    </source>
</reference>